<dbReference type="Ensembl" id="ENSBGRT00000044013.1">
    <property type="protein sequence ID" value="ENSBGRP00000037999.1"/>
    <property type="gene ID" value="ENSBGRG00000023836.1"/>
</dbReference>
<evidence type="ECO:0000313" key="3">
    <source>
        <dbReference type="Proteomes" id="UP000694520"/>
    </source>
</evidence>
<protein>
    <submittedName>
        <fullName evidence="2">Uncharacterized protein</fullName>
    </submittedName>
</protein>
<reference evidence="2" key="2">
    <citation type="submission" date="2025-08" db="UniProtKB">
        <authorList>
            <consortium name="Ensembl"/>
        </authorList>
    </citation>
    <scope>IDENTIFICATION</scope>
</reference>
<dbReference type="GO" id="GO:0099122">
    <property type="term" value="F:RNA polymerase II C-terminal domain binding"/>
    <property type="evidence" value="ECO:0007669"/>
    <property type="project" value="TreeGrafter"/>
</dbReference>
<reference evidence="2" key="3">
    <citation type="submission" date="2025-09" db="UniProtKB">
        <authorList>
            <consortium name="Ensembl"/>
        </authorList>
    </citation>
    <scope>IDENTIFICATION</scope>
</reference>
<proteinExistence type="predicted"/>
<accession>A0A8B9YMA2</accession>
<organism evidence="2 3">
    <name type="scientific">Bos mutus grunniens</name>
    <name type="common">Wild yak</name>
    <name type="synonym">Bos grunniens</name>
    <dbReference type="NCBI Taxonomy" id="30521"/>
    <lineage>
        <taxon>Eukaryota</taxon>
        <taxon>Metazoa</taxon>
        <taxon>Chordata</taxon>
        <taxon>Craniata</taxon>
        <taxon>Vertebrata</taxon>
        <taxon>Euteleostomi</taxon>
        <taxon>Mammalia</taxon>
        <taxon>Eutheria</taxon>
        <taxon>Laurasiatheria</taxon>
        <taxon>Artiodactyla</taxon>
        <taxon>Ruminantia</taxon>
        <taxon>Pecora</taxon>
        <taxon>Bovidae</taxon>
        <taxon>Bovinae</taxon>
        <taxon>Bos</taxon>
    </lineage>
</organism>
<evidence type="ECO:0000256" key="1">
    <source>
        <dbReference type="SAM" id="MobiDB-lite"/>
    </source>
</evidence>
<dbReference type="PANTHER" id="PTHR47013">
    <property type="entry name" value="SPLICING FACTOR, ARGININE/SERINE-RICH 19"/>
    <property type="match status" value="1"/>
</dbReference>
<dbReference type="AlphaFoldDB" id="A0A8B9YMA2"/>
<feature type="region of interest" description="Disordered" evidence="1">
    <location>
        <begin position="194"/>
        <end position="319"/>
    </location>
</feature>
<dbReference type="PANTHER" id="PTHR47013:SF1">
    <property type="entry name" value="SPLICING FACTOR, ARGININE_SERINE-RICH 19"/>
    <property type="match status" value="1"/>
</dbReference>
<keyword evidence="3" id="KW-1185">Reference proteome</keyword>
<dbReference type="GeneTree" id="ENSGT00950000183205"/>
<evidence type="ECO:0000313" key="2">
    <source>
        <dbReference type="Ensembl" id="ENSBGRP00000037999.1"/>
    </source>
</evidence>
<dbReference type="Proteomes" id="UP000694520">
    <property type="component" value="Chromosome 20"/>
</dbReference>
<feature type="region of interest" description="Disordered" evidence="1">
    <location>
        <begin position="1"/>
        <end position="51"/>
    </location>
</feature>
<reference evidence="2" key="1">
    <citation type="submission" date="2019-05" db="EMBL/GenBank/DDBJ databases">
        <authorList>
            <person name="Zhang S."/>
            <person name="Liu J."/>
        </authorList>
    </citation>
    <scope>NUCLEOTIDE SEQUENCE [LARGE SCALE GENOMIC DNA]</scope>
</reference>
<sequence length="319" mass="34339">MRCPLASTPDSAPLPHQVTMEEEDESRGKTEESGEDRGDGPPDRDPTLSPPAFILRAIQQAVGSSLQGDLPNDKDGSRCHGLRWRRCRSPRSEPRSQESGGTDTATVLDMAADGLLAGLVSILDPPDTWVPSHMDLRPGESEDMLELVAEVRIGDRDPVPLPVPSLLPRLRAWRTGKTVSPQSHSSRPTCARHLLTLGTGDGGPAPPPAPSSASSSLPFASSSSLPRLPPPPPAPQLLLHPGLISMTPSTPPTRPIPHRLLRSRSTTPSSPQAPTPAHQPGPLHLRRRKRKKRKKRRRACHRASAASLRPWPASTTTTA</sequence>
<feature type="compositionally biased region" description="Basic residues" evidence="1">
    <location>
        <begin position="284"/>
        <end position="301"/>
    </location>
</feature>
<feature type="compositionally biased region" description="Basic and acidic residues" evidence="1">
    <location>
        <begin position="26"/>
        <end position="46"/>
    </location>
</feature>
<feature type="compositionally biased region" description="Low complexity" evidence="1">
    <location>
        <begin position="211"/>
        <end position="226"/>
    </location>
</feature>
<name>A0A8B9YMA2_BOSMU</name>
<dbReference type="InterPro" id="IPR042841">
    <property type="entry name" value="SCAF1"/>
</dbReference>